<keyword evidence="2" id="KW-1185">Reference proteome</keyword>
<reference evidence="1 2" key="1">
    <citation type="journal article" date="2016" name="BMC Genomics">
        <title>Combined genomic and structural analyses of a cultured magnetotactic bacterium reveals its niche adaptation to a dynamic environment.</title>
        <authorList>
            <person name="Araujo A.C."/>
            <person name="Morillo V."/>
            <person name="Cypriano J."/>
            <person name="Teixeira L.C."/>
            <person name="Leao P."/>
            <person name="Lyra S."/>
            <person name="Almeida L.G."/>
            <person name="Bazylinski D.A."/>
            <person name="Vasconcellos A.T."/>
            <person name="Abreu F."/>
            <person name="Lins U."/>
        </authorList>
    </citation>
    <scope>NUCLEOTIDE SEQUENCE [LARGE SCALE GENOMIC DNA]</scope>
    <source>
        <strain evidence="1 2">IT-1</strain>
    </source>
</reference>
<evidence type="ECO:0000313" key="2">
    <source>
        <dbReference type="Proteomes" id="UP000194003"/>
    </source>
</evidence>
<dbReference type="GO" id="GO:0005975">
    <property type="term" value="P:carbohydrate metabolic process"/>
    <property type="evidence" value="ECO:0007669"/>
    <property type="project" value="InterPro"/>
</dbReference>
<name>A0A1Y2K7Q2_9PROT</name>
<dbReference type="CDD" id="cd10936">
    <property type="entry name" value="CE4_DAC2"/>
    <property type="match status" value="1"/>
</dbReference>
<proteinExistence type="predicted"/>
<dbReference type="STRING" id="1434232.MAIT1_00371"/>
<dbReference type="SUPFAM" id="SSF88713">
    <property type="entry name" value="Glycoside hydrolase/deacetylase"/>
    <property type="match status" value="1"/>
</dbReference>
<dbReference type="InterPro" id="IPR006837">
    <property type="entry name" value="Divergent_DAC"/>
</dbReference>
<organism evidence="1 2">
    <name type="scientific">Magnetofaba australis IT-1</name>
    <dbReference type="NCBI Taxonomy" id="1434232"/>
    <lineage>
        <taxon>Bacteria</taxon>
        <taxon>Pseudomonadati</taxon>
        <taxon>Pseudomonadota</taxon>
        <taxon>Magnetococcia</taxon>
        <taxon>Magnetococcales</taxon>
        <taxon>Magnetococcaceae</taxon>
        <taxon>Magnetofaba</taxon>
    </lineage>
</organism>
<dbReference type="Pfam" id="PF04748">
    <property type="entry name" value="Polysacc_deac_2"/>
    <property type="match status" value="1"/>
</dbReference>
<dbReference type="EMBL" id="LVJN01000015">
    <property type="protein sequence ID" value="OSM06770.1"/>
    <property type="molecule type" value="Genomic_DNA"/>
</dbReference>
<dbReference type="Gene3D" id="3.20.20.370">
    <property type="entry name" value="Glycoside hydrolase/deacetylase"/>
    <property type="match status" value="1"/>
</dbReference>
<dbReference type="PANTHER" id="PTHR30105">
    <property type="entry name" value="UNCHARACTERIZED YIBQ-RELATED"/>
    <property type="match status" value="1"/>
</dbReference>
<comment type="caution">
    <text evidence="1">The sequence shown here is derived from an EMBL/GenBank/DDBJ whole genome shotgun (WGS) entry which is preliminary data.</text>
</comment>
<protein>
    <recommendedName>
        <fullName evidence="3">Divergent polysaccharide deacetylase family protein</fullName>
    </recommendedName>
</protein>
<accession>A0A1Y2K7Q2</accession>
<sequence length="238" mass="26047">MKLALIIDDLGYNGPIGRAIAKLPGQLTLAILPGGNYSRQVVNLGVREGKEIMLHQPMEPQGYPRVNPGPGALLKGMPDKRIRRILAHNLDEFPEAIGVNNHMGSRLTTDRSAMNAVMGVILQRGLYFVDSRTSGKTVAFSAAANQGVPRAQRAVFIDNTRSKSAILNQLRQLERVGRSHGEAVGIGHPYPETLAALRSWLPMLARKNIQLVSASQLLTPHASRAKFADKRRRIAAKR</sequence>
<evidence type="ECO:0000313" key="1">
    <source>
        <dbReference type="EMBL" id="OSM06770.1"/>
    </source>
</evidence>
<dbReference type="InterPro" id="IPR011330">
    <property type="entry name" value="Glyco_hydro/deAcase_b/a-brl"/>
</dbReference>
<dbReference type="Proteomes" id="UP000194003">
    <property type="component" value="Unassembled WGS sequence"/>
</dbReference>
<dbReference type="AlphaFoldDB" id="A0A1Y2K7Q2"/>
<evidence type="ECO:0008006" key="3">
    <source>
        <dbReference type="Google" id="ProtNLM"/>
    </source>
</evidence>
<gene>
    <name evidence="1" type="ORF">MAIT1_00371</name>
</gene>
<dbReference type="PANTHER" id="PTHR30105:SF2">
    <property type="entry name" value="DIVERGENT POLYSACCHARIDE DEACETYLASE SUPERFAMILY"/>
    <property type="match status" value="1"/>
</dbReference>